<protein>
    <recommendedName>
        <fullName evidence="1">At2g23090-like zinc-binding domain-containing protein</fullName>
    </recommendedName>
</protein>
<sequence length="79" mass="8818">MGRMNGCKAACKRERAQAKLAGQTSAHSQLDSNKKAQTLQCKICMQTFLCTTSTTSLKEHSTNRHARNTFQECFPGHEE</sequence>
<evidence type="ECO:0000313" key="3">
    <source>
        <dbReference type="Proteomes" id="UP001141327"/>
    </source>
</evidence>
<gene>
    <name evidence="2" type="ORF">PAPYR_1706</name>
</gene>
<dbReference type="InterPro" id="IPR039713">
    <property type="entry name" value="At2g23090-like"/>
</dbReference>
<proteinExistence type="predicted"/>
<organism evidence="2 3">
    <name type="scientific">Paratrimastix pyriformis</name>
    <dbReference type="NCBI Taxonomy" id="342808"/>
    <lineage>
        <taxon>Eukaryota</taxon>
        <taxon>Metamonada</taxon>
        <taxon>Preaxostyla</taxon>
        <taxon>Paratrimastigidae</taxon>
        <taxon>Paratrimastix</taxon>
    </lineage>
</organism>
<evidence type="ECO:0000259" key="1">
    <source>
        <dbReference type="Pfam" id="PF12907"/>
    </source>
</evidence>
<name>A0ABQ8UT60_9EUKA</name>
<reference evidence="2" key="1">
    <citation type="journal article" date="2022" name="bioRxiv">
        <title>Genomics of Preaxostyla Flagellates Illuminates Evolutionary Transitions and the Path Towards Mitochondrial Loss.</title>
        <authorList>
            <person name="Novak L.V.F."/>
            <person name="Treitli S.C."/>
            <person name="Pyrih J."/>
            <person name="Halakuc P."/>
            <person name="Pipaliya S.V."/>
            <person name="Vacek V."/>
            <person name="Brzon O."/>
            <person name="Soukal P."/>
            <person name="Eme L."/>
            <person name="Dacks J.B."/>
            <person name="Karnkowska A."/>
            <person name="Elias M."/>
            <person name="Hampl V."/>
        </authorList>
    </citation>
    <scope>NUCLEOTIDE SEQUENCE</scope>
    <source>
        <strain evidence="2">RCP-MX</strain>
    </source>
</reference>
<dbReference type="EMBL" id="JAPMOS010000006">
    <property type="protein sequence ID" value="KAJ4461601.1"/>
    <property type="molecule type" value="Genomic_DNA"/>
</dbReference>
<dbReference type="InterPro" id="IPR026939">
    <property type="entry name" value="ZNF706/At2g23090_sf"/>
</dbReference>
<feature type="domain" description="At2g23090-like zinc-binding" evidence="1">
    <location>
        <begin position="40"/>
        <end position="76"/>
    </location>
</feature>
<dbReference type="PANTHER" id="PTHR33788:SF1">
    <property type="entry name" value="ZINC-BINDING PROTEIN"/>
    <property type="match status" value="1"/>
</dbReference>
<comment type="caution">
    <text evidence="2">The sequence shown here is derived from an EMBL/GenBank/DDBJ whole genome shotgun (WGS) entry which is preliminary data.</text>
</comment>
<keyword evidence="3" id="KW-1185">Reference proteome</keyword>
<dbReference type="Pfam" id="PF12907">
    <property type="entry name" value="zf-met2"/>
    <property type="match status" value="1"/>
</dbReference>
<dbReference type="InterPro" id="IPR039438">
    <property type="entry name" value="At2g23090-like_Znf"/>
</dbReference>
<dbReference type="Proteomes" id="UP001141327">
    <property type="component" value="Unassembled WGS sequence"/>
</dbReference>
<dbReference type="SUPFAM" id="SSF118359">
    <property type="entry name" value="Expressed protein At2g23090/F21P24.15"/>
    <property type="match status" value="1"/>
</dbReference>
<dbReference type="Gene3D" id="4.10.1050.10">
    <property type="entry name" value="At2g23090-like"/>
    <property type="match status" value="1"/>
</dbReference>
<accession>A0ABQ8UT60</accession>
<evidence type="ECO:0000313" key="2">
    <source>
        <dbReference type="EMBL" id="KAJ4461601.1"/>
    </source>
</evidence>
<dbReference type="PANTHER" id="PTHR33788">
    <property type="entry name" value="OS07G0114300 PROTEIN"/>
    <property type="match status" value="1"/>
</dbReference>